<accession>A0A2H4J5E2</accession>
<protein>
    <recommendedName>
        <fullName evidence="2">DUF1381 domain-containing protein</fullName>
    </recommendedName>
</protein>
<organism evidence="1">
    <name type="scientific">uncultured Caudovirales phage</name>
    <dbReference type="NCBI Taxonomy" id="2100421"/>
    <lineage>
        <taxon>Viruses</taxon>
        <taxon>Duplodnaviria</taxon>
        <taxon>Heunggongvirae</taxon>
        <taxon>Uroviricota</taxon>
        <taxon>Caudoviricetes</taxon>
        <taxon>Peduoviridae</taxon>
        <taxon>Maltschvirus</taxon>
        <taxon>Maltschvirus maltsch</taxon>
    </lineage>
</organism>
<reference evidence="1" key="1">
    <citation type="submission" date="2017-06" db="EMBL/GenBank/DDBJ databases">
        <title>Novel phages from South African skin metaviromes.</title>
        <authorList>
            <person name="van Zyl L.J."/>
            <person name="Abrahams Y."/>
            <person name="Stander E.A."/>
            <person name="Kirby B.M."/>
            <person name="Clavaud C."/>
            <person name="Farcet C."/>
            <person name="Breton L."/>
            <person name="Trindade M.I."/>
        </authorList>
    </citation>
    <scope>NUCLEOTIDE SEQUENCE</scope>
</reference>
<proteinExistence type="predicted"/>
<gene>
    <name evidence="1" type="ORF">7F7_32</name>
</gene>
<dbReference type="EMBL" id="MF417907">
    <property type="protein sequence ID" value="ASN70472.1"/>
    <property type="molecule type" value="Genomic_DNA"/>
</dbReference>
<dbReference type="Pfam" id="PF07129">
    <property type="entry name" value="DUF1381"/>
    <property type="match status" value="1"/>
</dbReference>
<evidence type="ECO:0008006" key="2">
    <source>
        <dbReference type="Google" id="ProtNLM"/>
    </source>
</evidence>
<sequence>MKQFLIREFTDSTGHVHVNVEQPRENERMTLVEARSEEEAKEKHKKITGLSECPNCKMLGRNLMAKDYNSPIEYMRCNHCGHNYHRLGGKYDV</sequence>
<name>A0A2H4J5E2_9CAUD</name>
<dbReference type="InterPro" id="IPR009812">
    <property type="entry name" value="DUF1381"/>
</dbReference>
<evidence type="ECO:0000313" key="1">
    <source>
        <dbReference type="EMBL" id="ASN70472.1"/>
    </source>
</evidence>